<evidence type="ECO:0000313" key="16">
    <source>
        <dbReference type="EMBL" id="CEZ20285.1"/>
    </source>
</evidence>
<dbReference type="NCBIfam" id="NF002353">
    <property type="entry name" value="PRK01318.1-4"/>
    <property type="match status" value="1"/>
</dbReference>
<dbReference type="PANTHER" id="PTHR12428">
    <property type="entry name" value="OXA1"/>
    <property type="match status" value="1"/>
</dbReference>
<gene>
    <name evidence="13 16" type="primary">yidC</name>
    <name evidence="16" type="ORF">BN1208_1405</name>
</gene>
<dbReference type="STRING" id="1581557.BN1208_1405"/>
<evidence type="ECO:0000256" key="3">
    <source>
        <dbReference type="ARBA" id="ARBA00015325"/>
    </source>
</evidence>
<evidence type="ECO:0000256" key="12">
    <source>
        <dbReference type="ARBA" id="ARBA00033342"/>
    </source>
</evidence>
<feature type="transmembrane region" description="Helical" evidence="13">
    <location>
        <begin position="418"/>
        <end position="439"/>
    </location>
</feature>
<sequence>MDTKRLILFVVFSFSILLLWDTWQRKHTPVAEVATQQDASVPSSQKLNSIDTKTIALDSNFKLETGSRIKVATDLYQIEIDTVGGDIRRLLLNNHLADNAQDKFVLLDDSQKPLFYVAQTGLIGNDLPTHKSMFTSEKTNYVLENGQNHLDVKLSYKNQDVEVSKIISFDRGSYQIAVRYEITNHGKSAITPSAYFQLVHDDGSAQESKITPTFIGGAYYNEADKFKKINFSDMKKRDLSLISVDGWIGVVQHYFASAWILPGNQKREFYTKEVAENIYSSGVLTQLPSIQPGEKKEFSTKLYSGPQIQEELEKAAPGLSYTVDYGWLTFIASPLFMVLHWIHKLVNNWGGAIILLTVLIKILFYPLSAASYKSMAQLRELTPRLQSMKEKFGDDKAKFQQAMLELYRTEKINPMGGCLPILIQIPVFISLYWVLMGAVELRHAPFMLWITDLSVKDPYYVLPIIMGISMIIQTKLNPAPTDPMQAKLMMIMPVVFSVFFFFFPAGLVLYWVINNILSILQQWMINRSIHAAALAKKGNAARK</sequence>
<keyword evidence="4 13" id="KW-0813">Transport</keyword>
<dbReference type="CDD" id="cd19961">
    <property type="entry name" value="EcYidC-like_peri"/>
    <property type="match status" value="1"/>
</dbReference>
<comment type="similarity">
    <text evidence="2 13">Belongs to the OXA1/ALB3/YidC family. Type 1 subfamily.</text>
</comment>
<dbReference type="InterPro" id="IPR028055">
    <property type="entry name" value="YidC/Oxa/ALB_C"/>
</dbReference>
<comment type="function">
    <text evidence="13">Required for the insertion and/or proper folding and/or complex formation of integral membrane proteins into the membrane. Involved in integration of membrane proteins that insert both dependently and independently of the Sec translocase complex, as well as at least some lipoproteins. Aids folding of multispanning membrane proteins.</text>
</comment>
<evidence type="ECO:0000256" key="2">
    <source>
        <dbReference type="ARBA" id="ARBA00010527"/>
    </source>
</evidence>
<dbReference type="InterPro" id="IPR038221">
    <property type="entry name" value="YidC_periplasmic_sf"/>
</dbReference>
<dbReference type="GO" id="GO:0032977">
    <property type="term" value="F:membrane insertase activity"/>
    <property type="evidence" value="ECO:0007669"/>
    <property type="project" value="InterPro"/>
</dbReference>
<comment type="subcellular location">
    <subcellularLocation>
        <location evidence="1">Cell inner membrane</location>
        <topology evidence="1">Multi-pass membrane protein</topology>
    </subcellularLocation>
    <subcellularLocation>
        <location evidence="13">Cell membrane</location>
        <topology evidence="13">Multi-pass membrane protein</topology>
    </subcellularLocation>
</comment>
<dbReference type="OrthoDB" id="9780552at2"/>
<evidence type="ECO:0000256" key="11">
    <source>
        <dbReference type="ARBA" id="ARBA00033245"/>
    </source>
</evidence>
<dbReference type="Pfam" id="PF14849">
    <property type="entry name" value="YidC_periplas"/>
    <property type="match status" value="1"/>
</dbReference>
<evidence type="ECO:0000256" key="5">
    <source>
        <dbReference type="ARBA" id="ARBA00022475"/>
    </source>
</evidence>
<dbReference type="PANTHER" id="PTHR12428:SF65">
    <property type="entry name" value="CYTOCHROME C OXIDASE ASSEMBLY PROTEIN COX18, MITOCHONDRIAL"/>
    <property type="match status" value="1"/>
</dbReference>
<dbReference type="InterPro" id="IPR047196">
    <property type="entry name" value="YidC_ALB_C"/>
</dbReference>
<evidence type="ECO:0000313" key="17">
    <source>
        <dbReference type="Proteomes" id="UP000064007"/>
    </source>
</evidence>
<dbReference type="PRINTS" id="PR01900">
    <property type="entry name" value="YIDCPROTEIN"/>
</dbReference>
<accession>A0A0D6EX26</accession>
<keyword evidence="17" id="KW-1185">Reference proteome</keyword>
<evidence type="ECO:0000256" key="13">
    <source>
        <dbReference type="HAMAP-Rule" id="MF_01810"/>
    </source>
</evidence>
<feature type="transmembrane region" description="Helical" evidence="13">
    <location>
        <begin position="6"/>
        <end position="23"/>
    </location>
</feature>
<evidence type="ECO:0000259" key="15">
    <source>
        <dbReference type="Pfam" id="PF14849"/>
    </source>
</evidence>
<protein>
    <recommendedName>
        <fullName evidence="3 13">Membrane protein insertase YidC</fullName>
    </recommendedName>
    <alternativeName>
        <fullName evidence="12 13">Foldase YidC</fullName>
    </alternativeName>
    <alternativeName>
        <fullName evidence="11 13">Membrane integrase YidC</fullName>
    </alternativeName>
    <alternativeName>
        <fullName evidence="13">Membrane protein YidC</fullName>
    </alternativeName>
</protein>
<keyword evidence="9 13" id="KW-0472">Membrane</keyword>
<evidence type="ECO:0000256" key="10">
    <source>
        <dbReference type="ARBA" id="ARBA00023186"/>
    </source>
</evidence>
<dbReference type="GO" id="GO:0015031">
    <property type="term" value="P:protein transport"/>
    <property type="evidence" value="ECO:0007669"/>
    <property type="project" value="UniProtKB-KW"/>
</dbReference>
<evidence type="ECO:0000256" key="4">
    <source>
        <dbReference type="ARBA" id="ARBA00022448"/>
    </source>
</evidence>
<dbReference type="Gene3D" id="2.70.98.90">
    <property type="match status" value="1"/>
</dbReference>
<evidence type="ECO:0000256" key="8">
    <source>
        <dbReference type="ARBA" id="ARBA00022989"/>
    </source>
</evidence>
<proteinExistence type="inferred from homology"/>
<keyword evidence="7 13" id="KW-0653">Protein transport</keyword>
<dbReference type="NCBIfam" id="TIGR03592">
    <property type="entry name" value="yidC_oxa1_cterm"/>
    <property type="match status" value="1"/>
</dbReference>
<dbReference type="InterPro" id="IPR028053">
    <property type="entry name" value="Membr_insert_YidC_N"/>
</dbReference>
<dbReference type="CDD" id="cd20070">
    <property type="entry name" value="5TM_YidC_Alb3"/>
    <property type="match status" value="1"/>
</dbReference>
<dbReference type="EMBL" id="LN827929">
    <property type="protein sequence ID" value="CEZ20285.1"/>
    <property type="molecule type" value="Genomic_DNA"/>
</dbReference>
<dbReference type="KEGG" id="mbat:BN1208_1405"/>
<evidence type="ECO:0000256" key="1">
    <source>
        <dbReference type="ARBA" id="ARBA00004429"/>
    </source>
</evidence>
<comment type="subunit">
    <text evidence="13">Interacts with the Sec translocase complex via SecD. Specifically interacts with transmembrane segments of nascent integral membrane proteins during membrane integration.</text>
</comment>
<keyword evidence="10 13" id="KW-0143">Chaperone</keyword>
<feature type="transmembrane region" description="Helical" evidence="13">
    <location>
        <begin position="349"/>
        <end position="367"/>
    </location>
</feature>
<feature type="domain" description="Membrane insertase YidC N-terminal" evidence="15">
    <location>
        <begin position="68"/>
        <end position="337"/>
    </location>
</feature>
<organism evidence="16 17">
    <name type="scientific">Candidatus Methylopumilus planktonicus</name>
    <dbReference type="NCBI Taxonomy" id="1581557"/>
    <lineage>
        <taxon>Bacteria</taxon>
        <taxon>Pseudomonadati</taxon>
        <taxon>Pseudomonadota</taxon>
        <taxon>Betaproteobacteria</taxon>
        <taxon>Nitrosomonadales</taxon>
        <taxon>Methylophilaceae</taxon>
        <taxon>Candidatus Methylopumilus</taxon>
    </lineage>
</organism>
<name>A0A0D6EX26_9PROT</name>
<dbReference type="GO" id="GO:0051205">
    <property type="term" value="P:protein insertion into membrane"/>
    <property type="evidence" value="ECO:0007669"/>
    <property type="project" value="TreeGrafter"/>
</dbReference>
<dbReference type="RefSeq" id="WP_046489121.1">
    <property type="nucleotide sequence ID" value="NZ_LN827929.1"/>
</dbReference>
<dbReference type="InterPro" id="IPR019998">
    <property type="entry name" value="Membr_insert_YidC"/>
</dbReference>
<keyword evidence="8 13" id="KW-1133">Transmembrane helix</keyword>
<reference evidence="17" key="1">
    <citation type="submission" date="2014-12" db="EMBL/GenBank/DDBJ databases">
        <authorList>
            <person name="Salcher M.M."/>
        </authorList>
    </citation>
    <scope>NUCLEOTIDE SEQUENCE [LARGE SCALE GENOMIC DNA]</scope>
    <source>
        <strain evidence="17">MMS-10A-171</strain>
    </source>
</reference>
<evidence type="ECO:0000256" key="7">
    <source>
        <dbReference type="ARBA" id="ARBA00022927"/>
    </source>
</evidence>
<evidence type="ECO:0000256" key="9">
    <source>
        <dbReference type="ARBA" id="ARBA00023136"/>
    </source>
</evidence>
<keyword evidence="6 13" id="KW-0812">Transmembrane</keyword>
<dbReference type="NCBIfam" id="TIGR03593">
    <property type="entry name" value="yidC_nterm"/>
    <property type="match status" value="1"/>
</dbReference>
<evidence type="ECO:0000259" key="14">
    <source>
        <dbReference type="Pfam" id="PF02096"/>
    </source>
</evidence>
<dbReference type="Pfam" id="PF02096">
    <property type="entry name" value="60KD_IMP"/>
    <property type="match status" value="1"/>
</dbReference>
<feature type="transmembrane region" description="Helical" evidence="13">
    <location>
        <begin position="488"/>
        <end position="513"/>
    </location>
</feature>
<feature type="domain" description="Membrane insertase YidC/Oxa/ALB C-terminal" evidence="14">
    <location>
        <begin position="349"/>
        <end position="527"/>
    </location>
</feature>
<keyword evidence="5 13" id="KW-1003">Cell membrane</keyword>
<dbReference type="Proteomes" id="UP000064007">
    <property type="component" value="Chromosome 1"/>
</dbReference>
<evidence type="ECO:0000256" key="6">
    <source>
        <dbReference type="ARBA" id="ARBA00022692"/>
    </source>
</evidence>
<dbReference type="InterPro" id="IPR001708">
    <property type="entry name" value="YidC/ALB3/OXA1/COX18"/>
</dbReference>
<dbReference type="HOGENOM" id="CLU_016535_3_0_4"/>
<dbReference type="NCBIfam" id="NF002352">
    <property type="entry name" value="PRK01318.1-3"/>
    <property type="match status" value="1"/>
</dbReference>
<dbReference type="GO" id="GO:0005886">
    <property type="term" value="C:plasma membrane"/>
    <property type="evidence" value="ECO:0007669"/>
    <property type="project" value="UniProtKB-SubCell"/>
</dbReference>
<dbReference type="HAMAP" id="MF_01810">
    <property type="entry name" value="YidC_type1"/>
    <property type="match status" value="1"/>
</dbReference>
<dbReference type="AlphaFoldDB" id="A0A0D6EX26"/>
<dbReference type="PRINTS" id="PR00701">
    <property type="entry name" value="60KDINNERMP"/>
</dbReference>